<evidence type="ECO:0000313" key="2">
    <source>
        <dbReference type="Proteomes" id="UP000288804"/>
    </source>
</evidence>
<dbReference type="Proteomes" id="UP000288804">
    <property type="component" value="Chromosome"/>
</dbReference>
<dbReference type="EMBL" id="CP032487">
    <property type="protein sequence ID" value="QAX81223.1"/>
    <property type="molecule type" value="Genomic_DNA"/>
</dbReference>
<accession>A0ABX5R7A0</accession>
<reference evidence="2" key="1">
    <citation type="submission" date="2018-09" db="EMBL/GenBank/DDBJ databases">
        <title>Yersinia hibernicus sp. nov.</title>
        <authorList>
            <person name="Nguyen S.V."/>
            <person name="Mundanda D.M."/>
            <person name="Anes J."/>
            <person name="Fanning S."/>
        </authorList>
    </citation>
    <scope>NUCLEOTIDE SEQUENCE [LARGE SCALE GENOMIC DNA]</scope>
    <source>
        <strain evidence="2">CFS1934</strain>
    </source>
</reference>
<name>A0ABX5R7A0_9GAMM</name>
<protein>
    <submittedName>
        <fullName evidence="1">Uncharacterized protein</fullName>
    </submittedName>
</protein>
<keyword evidence="2" id="KW-1185">Reference proteome</keyword>
<gene>
    <name evidence="1" type="ORF">D5F51_16060</name>
</gene>
<organism evidence="1 2">
    <name type="scientific">Yersinia hibernica</name>
    <dbReference type="NCBI Taxonomy" id="2339259"/>
    <lineage>
        <taxon>Bacteria</taxon>
        <taxon>Pseudomonadati</taxon>
        <taxon>Pseudomonadota</taxon>
        <taxon>Gammaproteobacteria</taxon>
        <taxon>Enterobacterales</taxon>
        <taxon>Yersiniaceae</taxon>
        <taxon>Yersinia</taxon>
    </lineage>
</organism>
<proteinExistence type="predicted"/>
<evidence type="ECO:0000313" key="1">
    <source>
        <dbReference type="EMBL" id="QAX81223.1"/>
    </source>
</evidence>
<sequence>MLCSSCRKMATYLQRER</sequence>
<dbReference type="NCBIfam" id="TIGR01053">
    <property type="entry name" value="LSD1"/>
    <property type="match status" value="1"/>
</dbReference>